<evidence type="ECO:0000313" key="2">
    <source>
        <dbReference type="EMBL" id="MQL71910.1"/>
    </source>
</evidence>
<dbReference type="AlphaFoldDB" id="A0A843TR29"/>
<proteinExistence type="predicted"/>
<comment type="caution">
    <text evidence="2">The sequence shown here is derived from an EMBL/GenBank/DDBJ whole genome shotgun (WGS) entry which is preliminary data.</text>
</comment>
<gene>
    <name evidence="2" type="ORF">Taro_004271</name>
</gene>
<evidence type="ECO:0000256" key="1">
    <source>
        <dbReference type="SAM" id="MobiDB-lite"/>
    </source>
</evidence>
<organism evidence="2 3">
    <name type="scientific">Colocasia esculenta</name>
    <name type="common">Wild taro</name>
    <name type="synonym">Arum esculentum</name>
    <dbReference type="NCBI Taxonomy" id="4460"/>
    <lineage>
        <taxon>Eukaryota</taxon>
        <taxon>Viridiplantae</taxon>
        <taxon>Streptophyta</taxon>
        <taxon>Embryophyta</taxon>
        <taxon>Tracheophyta</taxon>
        <taxon>Spermatophyta</taxon>
        <taxon>Magnoliopsida</taxon>
        <taxon>Liliopsida</taxon>
        <taxon>Araceae</taxon>
        <taxon>Aroideae</taxon>
        <taxon>Colocasieae</taxon>
        <taxon>Colocasia</taxon>
    </lineage>
</organism>
<dbReference type="Proteomes" id="UP000652761">
    <property type="component" value="Unassembled WGS sequence"/>
</dbReference>
<protein>
    <submittedName>
        <fullName evidence="2">Uncharacterized protein</fullName>
    </submittedName>
</protein>
<keyword evidence="3" id="KW-1185">Reference proteome</keyword>
<accession>A0A843TR29</accession>
<dbReference type="EMBL" id="NMUH01000113">
    <property type="protein sequence ID" value="MQL71910.1"/>
    <property type="molecule type" value="Genomic_DNA"/>
</dbReference>
<name>A0A843TR29_COLES</name>
<reference evidence="2" key="1">
    <citation type="submission" date="2017-07" db="EMBL/GenBank/DDBJ databases">
        <title>Taro Niue Genome Assembly and Annotation.</title>
        <authorList>
            <person name="Atibalentja N."/>
            <person name="Keating K."/>
            <person name="Fields C.J."/>
        </authorList>
    </citation>
    <scope>NUCLEOTIDE SEQUENCE</scope>
    <source>
        <strain evidence="2">Niue_2</strain>
        <tissue evidence="2">Leaf</tissue>
    </source>
</reference>
<evidence type="ECO:0000313" key="3">
    <source>
        <dbReference type="Proteomes" id="UP000652761"/>
    </source>
</evidence>
<feature type="region of interest" description="Disordered" evidence="1">
    <location>
        <begin position="1"/>
        <end position="20"/>
    </location>
</feature>
<sequence>MVPASALSIDQVQKAPTSRDEKLKQLGAQMNMLMGFHTRSTTINAESSFADSRRQKAQDCFYLKEGDII</sequence>